<name>A0ABQ1UBJ7_9BACT</name>
<organism evidence="2 3">
    <name type="scientific">Hymenobacter cavernae</name>
    <dbReference type="NCBI Taxonomy" id="2044852"/>
    <lineage>
        <taxon>Bacteria</taxon>
        <taxon>Pseudomonadati</taxon>
        <taxon>Bacteroidota</taxon>
        <taxon>Cytophagia</taxon>
        <taxon>Cytophagales</taxon>
        <taxon>Hymenobacteraceae</taxon>
        <taxon>Hymenobacter</taxon>
    </lineage>
</organism>
<evidence type="ECO:0000313" key="2">
    <source>
        <dbReference type="EMBL" id="GGF12640.1"/>
    </source>
</evidence>
<dbReference type="Proteomes" id="UP000632273">
    <property type="component" value="Unassembled WGS sequence"/>
</dbReference>
<accession>A0ABQ1UBJ7</accession>
<dbReference type="EMBL" id="BMHT01000004">
    <property type="protein sequence ID" value="GGF12640.1"/>
    <property type="molecule type" value="Genomic_DNA"/>
</dbReference>
<reference evidence="3" key="1">
    <citation type="journal article" date="2019" name="Int. J. Syst. Evol. Microbiol.">
        <title>The Global Catalogue of Microorganisms (GCM) 10K type strain sequencing project: providing services to taxonomists for standard genome sequencing and annotation.</title>
        <authorList>
            <consortium name="The Broad Institute Genomics Platform"/>
            <consortium name="The Broad Institute Genome Sequencing Center for Infectious Disease"/>
            <person name="Wu L."/>
            <person name="Ma J."/>
        </authorList>
    </citation>
    <scope>NUCLEOTIDE SEQUENCE [LARGE SCALE GENOMIC DNA]</scope>
    <source>
        <strain evidence="3">CGMCC 1.15197</strain>
    </source>
</reference>
<evidence type="ECO:0000256" key="1">
    <source>
        <dbReference type="SAM" id="SignalP"/>
    </source>
</evidence>
<feature type="signal peptide" evidence="1">
    <location>
        <begin position="1"/>
        <end position="28"/>
    </location>
</feature>
<proteinExistence type="predicted"/>
<keyword evidence="3" id="KW-1185">Reference proteome</keyword>
<gene>
    <name evidence="2" type="ORF">GCM10011383_24790</name>
</gene>
<sequence>MKKFLSLPPRWAGCLLTLGLLLAGNAQAAASKLTLPASASLFTPLAQLGTLLHLQAQSDYVQGWYENNRYDRCAIDFVLTGLFGGVNSNYFLRTDLGEFAHGQLETFPGSTIPIVRFYLGYGVHGSFVSVTYAPTGEVQEGEFSYYPDCR</sequence>
<comment type="caution">
    <text evidence="2">The sequence shown here is derived from an EMBL/GenBank/DDBJ whole genome shotgun (WGS) entry which is preliminary data.</text>
</comment>
<evidence type="ECO:0000313" key="3">
    <source>
        <dbReference type="Proteomes" id="UP000632273"/>
    </source>
</evidence>
<evidence type="ECO:0008006" key="4">
    <source>
        <dbReference type="Google" id="ProtNLM"/>
    </source>
</evidence>
<protein>
    <recommendedName>
        <fullName evidence="4">DUF4251 domain-containing protein</fullName>
    </recommendedName>
</protein>
<keyword evidence="1" id="KW-0732">Signal</keyword>
<feature type="chain" id="PRO_5047006689" description="DUF4251 domain-containing protein" evidence="1">
    <location>
        <begin position="29"/>
        <end position="150"/>
    </location>
</feature>
<dbReference type="RefSeq" id="WP_188814322.1">
    <property type="nucleotide sequence ID" value="NZ_BMHT01000004.1"/>
</dbReference>